<dbReference type="Gene3D" id="1.25.10.10">
    <property type="entry name" value="Leucine-rich Repeat Variant"/>
    <property type="match status" value="1"/>
</dbReference>
<dbReference type="EMBL" id="CP137573">
    <property type="protein sequence ID" value="WOX25430.1"/>
    <property type="molecule type" value="Genomic_DNA"/>
</dbReference>
<evidence type="ECO:0008006" key="4">
    <source>
        <dbReference type="Google" id="ProtNLM"/>
    </source>
</evidence>
<feature type="region of interest" description="Disordered" evidence="1">
    <location>
        <begin position="381"/>
        <end position="407"/>
    </location>
</feature>
<sequence>MTSERPGPTHHLHGDERLPHGSDAASTAGAGRAEDRVRLDSDVFHGSRAVALRHSPDELAAVALGHRDRHVRRLAARLLPELPGADAALERLLSSSDGLVRGTGVARLRAGDLVPHLTDPSPWVRGLAHQGLREADDDPHARLRALCADPAAATPSAVSGLAEQRDPADAPLLRNLTRHADGAVRARALGGLRLLGALADTELPPHADDPDPRVGAVVLRALRDDPEALRGLLGHRHARVRARALVLLSHRHGLGWDEALPHLADPAPEMARAARGALRYAAGEVPTERLIALTAPGEAPARRALAMELLEHDFAPAALLNALRLLDDPLPEVRTAARAQALRVVWDRDAAKGPHADEIRALAEANGERIATWRAEKRRRIRAARASEHRPPAPPLPHPAQWRGSGPVAGLSVAPCACSSPPAPCSSR</sequence>
<evidence type="ECO:0000256" key="1">
    <source>
        <dbReference type="SAM" id="MobiDB-lite"/>
    </source>
</evidence>
<gene>
    <name evidence="2" type="ORF">R2D22_30240</name>
</gene>
<evidence type="ECO:0000313" key="3">
    <source>
        <dbReference type="Proteomes" id="UP001301731"/>
    </source>
</evidence>
<protein>
    <recommendedName>
        <fullName evidence="4">HEAT repeat protein</fullName>
    </recommendedName>
</protein>
<feature type="region of interest" description="Disordered" evidence="1">
    <location>
        <begin position="1"/>
        <end position="34"/>
    </location>
</feature>
<dbReference type="RefSeq" id="WP_318107971.1">
    <property type="nucleotide sequence ID" value="NZ_CP137573.1"/>
</dbReference>
<dbReference type="SUPFAM" id="SSF48371">
    <property type="entry name" value="ARM repeat"/>
    <property type="match status" value="2"/>
</dbReference>
<reference evidence="2 3" key="1">
    <citation type="submission" date="2023-10" db="EMBL/GenBank/DDBJ databases">
        <title>The genome sequence of Streptomyces sp. HUAS YS2.</title>
        <authorList>
            <person name="Mo P."/>
        </authorList>
    </citation>
    <scope>NUCLEOTIDE SEQUENCE [LARGE SCALE GENOMIC DNA]</scope>
    <source>
        <strain evidence="2 3">HUAS YS2</strain>
    </source>
</reference>
<proteinExistence type="predicted"/>
<dbReference type="Proteomes" id="UP001301731">
    <property type="component" value="Chromosome"/>
</dbReference>
<organism evidence="2 3">
    <name type="scientific">Streptomyces solicathayae</name>
    <dbReference type="NCBI Taxonomy" id="3081768"/>
    <lineage>
        <taxon>Bacteria</taxon>
        <taxon>Bacillati</taxon>
        <taxon>Actinomycetota</taxon>
        <taxon>Actinomycetes</taxon>
        <taxon>Kitasatosporales</taxon>
        <taxon>Streptomycetaceae</taxon>
        <taxon>Streptomyces</taxon>
    </lineage>
</organism>
<evidence type="ECO:0000313" key="2">
    <source>
        <dbReference type="EMBL" id="WOX25430.1"/>
    </source>
</evidence>
<dbReference type="InterPro" id="IPR011989">
    <property type="entry name" value="ARM-like"/>
</dbReference>
<accession>A0ABZ0M1N9</accession>
<keyword evidence="3" id="KW-1185">Reference proteome</keyword>
<name>A0ABZ0M1N9_9ACTN</name>
<dbReference type="InterPro" id="IPR016024">
    <property type="entry name" value="ARM-type_fold"/>
</dbReference>